<evidence type="ECO:0000313" key="2">
    <source>
        <dbReference type="EnsemblPlants" id="AES95467"/>
    </source>
</evidence>
<dbReference type="PaxDb" id="3880-AES95467"/>
<evidence type="ECO:0000313" key="1">
    <source>
        <dbReference type="EMBL" id="AES95467.1"/>
    </source>
</evidence>
<evidence type="ECO:0000313" key="3">
    <source>
        <dbReference type="Proteomes" id="UP000002051"/>
    </source>
</evidence>
<reference evidence="2" key="3">
    <citation type="submission" date="2015-04" db="UniProtKB">
        <authorList>
            <consortium name="EnsemblPlants"/>
        </authorList>
    </citation>
    <scope>IDENTIFICATION</scope>
    <source>
        <strain evidence="2">cv. Jemalong A17</strain>
    </source>
</reference>
<sequence length="67" mass="7957">MSMLGLFFLSDSNLQILCFYDDDWVGFLDFRRSFSGQCFFLDKSLVSWPRRSNSLFPDPSQKLNTRY</sequence>
<dbReference type="EnsemblPlants" id="AES95467">
    <property type="protein sequence ID" value="AES95467"/>
    <property type="gene ID" value="MTR_5g025820"/>
</dbReference>
<dbReference type="AlphaFoldDB" id="G7K435"/>
<dbReference type="Proteomes" id="UP000002051">
    <property type="component" value="Chromosome 5"/>
</dbReference>
<dbReference type="HOGENOM" id="CLU_2816277_0_0_1"/>
<protein>
    <submittedName>
        <fullName evidence="1 2">Uncharacterized protein</fullName>
    </submittedName>
</protein>
<dbReference type="EMBL" id="CM001221">
    <property type="protein sequence ID" value="AES95467.1"/>
    <property type="molecule type" value="Genomic_DNA"/>
</dbReference>
<organism evidence="1 3">
    <name type="scientific">Medicago truncatula</name>
    <name type="common">Barrel medic</name>
    <name type="synonym">Medicago tribuloides</name>
    <dbReference type="NCBI Taxonomy" id="3880"/>
    <lineage>
        <taxon>Eukaryota</taxon>
        <taxon>Viridiplantae</taxon>
        <taxon>Streptophyta</taxon>
        <taxon>Embryophyta</taxon>
        <taxon>Tracheophyta</taxon>
        <taxon>Spermatophyta</taxon>
        <taxon>Magnoliopsida</taxon>
        <taxon>eudicotyledons</taxon>
        <taxon>Gunneridae</taxon>
        <taxon>Pentapetalae</taxon>
        <taxon>rosids</taxon>
        <taxon>fabids</taxon>
        <taxon>Fabales</taxon>
        <taxon>Fabaceae</taxon>
        <taxon>Papilionoideae</taxon>
        <taxon>50 kb inversion clade</taxon>
        <taxon>NPAAA clade</taxon>
        <taxon>Hologalegina</taxon>
        <taxon>IRL clade</taxon>
        <taxon>Trifolieae</taxon>
        <taxon>Medicago</taxon>
    </lineage>
</organism>
<proteinExistence type="predicted"/>
<reference evidence="1 3" key="2">
    <citation type="journal article" date="2014" name="BMC Genomics">
        <title>An improved genome release (version Mt4.0) for the model legume Medicago truncatula.</title>
        <authorList>
            <person name="Tang H."/>
            <person name="Krishnakumar V."/>
            <person name="Bidwell S."/>
            <person name="Rosen B."/>
            <person name="Chan A."/>
            <person name="Zhou S."/>
            <person name="Gentzbittel L."/>
            <person name="Childs K.L."/>
            <person name="Yandell M."/>
            <person name="Gundlach H."/>
            <person name="Mayer K.F."/>
            <person name="Schwartz D.C."/>
            <person name="Town C.D."/>
        </authorList>
    </citation>
    <scope>GENOME REANNOTATION</scope>
    <source>
        <strain evidence="2 3">cv. Jemalong A17</strain>
    </source>
</reference>
<reference evidence="1 3" key="1">
    <citation type="journal article" date="2011" name="Nature">
        <title>The Medicago genome provides insight into the evolution of rhizobial symbioses.</title>
        <authorList>
            <person name="Young N.D."/>
            <person name="Debelle F."/>
            <person name="Oldroyd G.E."/>
            <person name="Geurts R."/>
            <person name="Cannon S.B."/>
            <person name="Udvardi M.K."/>
            <person name="Benedito V.A."/>
            <person name="Mayer K.F."/>
            <person name="Gouzy J."/>
            <person name="Schoof H."/>
            <person name="Van de Peer Y."/>
            <person name="Proost S."/>
            <person name="Cook D.R."/>
            <person name="Meyers B.C."/>
            <person name="Spannagl M."/>
            <person name="Cheung F."/>
            <person name="De Mita S."/>
            <person name="Krishnakumar V."/>
            <person name="Gundlach H."/>
            <person name="Zhou S."/>
            <person name="Mudge J."/>
            <person name="Bharti A.K."/>
            <person name="Murray J.D."/>
            <person name="Naoumkina M.A."/>
            <person name="Rosen B."/>
            <person name="Silverstein K.A."/>
            <person name="Tang H."/>
            <person name="Rombauts S."/>
            <person name="Zhao P.X."/>
            <person name="Zhou P."/>
            <person name="Barbe V."/>
            <person name="Bardou P."/>
            <person name="Bechner M."/>
            <person name="Bellec A."/>
            <person name="Berger A."/>
            <person name="Berges H."/>
            <person name="Bidwell S."/>
            <person name="Bisseling T."/>
            <person name="Choisne N."/>
            <person name="Couloux A."/>
            <person name="Denny R."/>
            <person name="Deshpande S."/>
            <person name="Dai X."/>
            <person name="Doyle J.J."/>
            <person name="Dudez A.M."/>
            <person name="Farmer A.D."/>
            <person name="Fouteau S."/>
            <person name="Franken C."/>
            <person name="Gibelin C."/>
            <person name="Gish J."/>
            <person name="Goldstein S."/>
            <person name="Gonzalez A.J."/>
            <person name="Green P.J."/>
            <person name="Hallab A."/>
            <person name="Hartog M."/>
            <person name="Hua A."/>
            <person name="Humphray S.J."/>
            <person name="Jeong D.H."/>
            <person name="Jing Y."/>
            <person name="Jocker A."/>
            <person name="Kenton S.M."/>
            <person name="Kim D.J."/>
            <person name="Klee K."/>
            <person name="Lai H."/>
            <person name="Lang C."/>
            <person name="Lin S."/>
            <person name="Macmil S.L."/>
            <person name="Magdelenat G."/>
            <person name="Matthews L."/>
            <person name="McCorrison J."/>
            <person name="Monaghan E.L."/>
            <person name="Mun J.H."/>
            <person name="Najar F.Z."/>
            <person name="Nicholson C."/>
            <person name="Noirot C."/>
            <person name="O'Bleness M."/>
            <person name="Paule C.R."/>
            <person name="Poulain J."/>
            <person name="Prion F."/>
            <person name="Qin B."/>
            <person name="Qu C."/>
            <person name="Retzel E.F."/>
            <person name="Riddle C."/>
            <person name="Sallet E."/>
            <person name="Samain S."/>
            <person name="Samson N."/>
            <person name="Sanders I."/>
            <person name="Saurat O."/>
            <person name="Scarpelli C."/>
            <person name="Schiex T."/>
            <person name="Segurens B."/>
            <person name="Severin A.J."/>
            <person name="Sherrier D.J."/>
            <person name="Shi R."/>
            <person name="Sims S."/>
            <person name="Singer S.R."/>
            <person name="Sinharoy S."/>
            <person name="Sterck L."/>
            <person name="Viollet A."/>
            <person name="Wang B.B."/>
            <person name="Wang K."/>
            <person name="Wang M."/>
            <person name="Wang X."/>
            <person name="Warfsmann J."/>
            <person name="Weissenbach J."/>
            <person name="White D.D."/>
            <person name="White J.D."/>
            <person name="Wiley G.B."/>
            <person name="Wincker P."/>
            <person name="Xing Y."/>
            <person name="Yang L."/>
            <person name="Yao Z."/>
            <person name="Ying F."/>
            <person name="Zhai J."/>
            <person name="Zhou L."/>
            <person name="Zuber A."/>
            <person name="Denarie J."/>
            <person name="Dixon R.A."/>
            <person name="May G.D."/>
            <person name="Schwartz D.C."/>
            <person name="Rogers J."/>
            <person name="Quetier F."/>
            <person name="Town C.D."/>
            <person name="Roe B.A."/>
        </authorList>
    </citation>
    <scope>NUCLEOTIDE SEQUENCE [LARGE SCALE GENOMIC DNA]</scope>
    <source>
        <strain evidence="1">A17</strain>
        <strain evidence="2 3">cv. Jemalong A17</strain>
    </source>
</reference>
<keyword evidence="3" id="KW-1185">Reference proteome</keyword>
<name>G7K435_MEDTR</name>
<accession>G7K435</accession>
<gene>
    <name evidence="1" type="ordered locus">MTR_5g025820</name>
</gene>